<feature type="region of interest" description="Disordered" evidence="2">
    <location>
        <begin position="181"/>
        <end position="224"/>
    </location>
</feature>
<dbReference type="EMBL" id="LT558119">
    <property type="protein sequence ID" value="SAM77371.1"/>
    <property type="molecule type" value="Genomic_DNA"/>
</dbReference>
<dbReference type="Pfam" id="PF20981">
    <property type="entry name" value="AAR2_1st"/>
    <property type="match status" value="1"/>
</dbReference>
<keyword evidence="8" id="KW-1185">Reference proteome</keyword>
<evidence type="ECO:0000259" key="3">
    <source>
        <dbReference type="Pfam" id="PF05282"/>
    </source>
</evidence>
<dbReference type="EMBL" id="ULHB01000041">
    <property type="protein sequence ID" value="SYW78403.1"/>
    <property type="molecule type" value="Genomic_DNA"/>
</dbReference>
<gene>
    <name evidence="6" type="ORF">UBRO2_02595</name>
    <name evidence="5" type="ORF">UBRO_01765</name>
</gene>
<dbReference type="OrthoDB" id="201752at2759"/>
<comment type="similarity">
    <text evidence="1">Belongs to the AAR2 family.</text>
</comment>
<organism evidence="5 7">
    <name type="scientific">Ustilago bromivora</name>
    <dbReference type="NCBI Taxonomy" id="307758"/>
    <lineage>
        <taxon>Eukaryota</taxon>
        <taxon>Fungi</taxon>
        <taxon>Dikarya</taxon>
        <taxon>Basidiomycota</taxon>
        <taxon>Ustilaginomycotina</taxon>
        <taxon>Ustilaginomycetes</taxon>
        <taxon>Ustilaginales</taxon>
        <taxon>Ustilaginaceae</taxon>
        <taxon>Ustilago</taxon>
    </lineage>
</organism>
<evidence type="ECO:0000313" key="7">
    <source>
        <dbReference type="Proteomes" id="UP000179920"/>
    </source>
</evidence>
<reference evidence="7" key="1">
    <citation type="submission" date="2016-04" db="EMBL/GenBank/DDBJ databases">
        <authorList>
            <person name="Guldener U."/>
            <person name="Guldener U."/>
        </authorList>
    </citation>
    <scope>NUCLEOTIDE SEQUENCE [LARGE SCALE GENOMIC DNA]</scope>
    <source>
        <strain evidence="7">UB2112</strain>
    </source>
</reference>
<dbReference type="CDD" id="cd13778">
    <property type="entry name" value="Aar2_C"/>
    <property type="match status" value="1"/>
</dbReference>
<name>A0A1K0FZN4_9BASI</name>
<dbReference type="GO" id="GO:0000244">
    <property type="term" value="P:spliceosomal tri-snRNP complex assembly"/>
    <property type="evidence" value="ECO:0007669"/>
    <property type="project" value="TreeGrafter"/>
</dbReference>
<feature type="compositionally biased region" description="Polar residues" evidence="2">
    <location>
        <begin position="181"/>
        <end position="190"/>
    </location>
</feature>
<accession>A0A1K0FZN4</accession>
<dbReference type="PANTHER" id="PTHR12689:SF4">
    <property type="entry name" value="PROTEIN AAR2 HOMOLOG"/>
    <property type="match status" value="1"/>
</dbReference>
<evidence type="ECO:0000313" key="5">
    <source>
        <dbReference type="EMBL" id="SAM77371.1"/>
    </source>
</evidence>
<dbReference type="AlphaFoldDB" id="A0A1K0FZN4"/>
<evidence type="ECO:0000256" key="1">
    <source>
        <dbReference type="ARBA" id="ARBA00006281"/>
    </source>
</evidence>
<proteinExistence type="inferred from homology"/>
<dbReference type="InterPro" id="IPR038516">
    <property type="entry name" value="AAR2_N_sf"/>
</dbReference>
<dbReference type="InterPro" id="IPR038514">
    <property type="entry name" value="AAR2_C_sf"/>
</dbReference>
<dbReference type="CDD" id="cd13777">
    <property type="entry name" value="Aar2_N"/>
    <property type="match status" value="1"/>
</dbReference>
<evidence type="ECO:0000259" key="4">
    <source>
        <dbReference type="Pfam" id="PF20981"/>
    </source>
</evidence>
<dbReference type="Proteomes" id="UP000658997">
    <property type="component" value="Unassembled WGS sequence"/>
</dbReference>
<evidence type="ECO:0000256" key="2">
    <source>
        <dbReference type="SAM" id="MobiDB-lite"/>
    </source>
</evidence>
<evidence type="ECO:0000313" key="6">
    <source>
        <dbReference type="EMBL" id="SYW78403.1"/>
    </source>
</evidence>
<dbReference type="Pfam" id="PF05282">
    <property type="entry name" value="AAR2"/>
    <property type="match status" value="1"/>
</dbReference>
<evidence type="ECO:0000313" key="8">
    <source>
        <dbReference type="Proteomes" id="UP000658997"/>
    </source>
</evidence>
<dbReference type="InterPro" id="IPR033648">
    <property type="entry name" value="AAR2_C"/>
</dbReference>
<feature type="compositionally biased region" description="Polar residues" evidence="2">
    <location>
        <begin position="200"/>
        <end position="212"/>
    </location>
</feature>
<dbReference type="InterPro" id="IPR033647">
    <property type="entry name" value="Aar2_N"/>
</dbReference>
<dbReference type="PANTHER" id="PTHR12689">
    <property type="entry name" value="A1 CISTRON SPLICING FACTOR AAR2-RELATED"/>
    <property type="match status" value="1"/>
</dbReference>
<feature type="domain" description="AAR2 C-terminal" evidence="3">
    <location>
        <begin position="283"/>
        <end position="484"/>
    </location>
</feature>
<dbReference type="Gene3D" id="2.60.34.20">
    <property type="match status" value="1"/>
</dbReference>
<feature type="region of interest" description="Disordered" evidence="2">
    <location>
        <begin position="251"/>
        <end position="275"/>
    </location>
</feature>
<reference evidence="5" key="2">
    <citation type="submission" date="2016-04" db="EMBL/GenBank/DDBJ databases">
        <authorList>
            <person name="Evans L.H."/>
            <person name="Alamgir A."/>
            <person name="Owens N."/>
            <person name="Weber N.D."/>
            <person name="Virtaneva K."/>
            <person name="Barbian K."/>
            <person name="Babar A."/>
            <person name="Rosenke K."/>
        </authorList>
    </citation>
    <scope>NUCLEOTIDE SEQUENCE</scope>
    <source>
        <strain evidence="5">UB2112</strain>
    </source>
</reference>
<dbReference type="Gene3D" id="1.25.40.550">
    <property type="entry name" value="Aar2, C-terminal domain-like"/>
    <property type="match status" value="1"/>
</dbReference>
<sequence>MAKNGTLLLNGLPTGSQLTIDGHTEAYLTNEQFAGIKGLPAGWHCISWSIASTQSSSQAGAVGVEGSVRNVLLRWFDEGEASVRELDCAQQRLVAPDQLGSGSSIGRSKQFRTSRTFDPSSKAISTIITLEVMNSVEPRLLPYPSAARKPWQDALRHLSVDNGRVGRKVVVRVLGVDVHSGDSNTDSLATGPSRARDGLEQTSIQHTGNLGRSENGKIIWGKSRPESEREALELFGVVAADDDEEKYDFAAKEETESKKRKRSSPKSNGKTSGILDDEDSLLFTTFDLQRSWPPNSIGADITRWSEDKSWLLQDVACRSRSSISEDDWYLPVLCEFELAFVLFVTASNSYVWEQWKDLVALFCRTSTLIGASSAFQVHPSQTGSPSVVPTQIRLDSHIAFLSTLRSQLALLQPDFWSTQTSFAEERAVLKELDTFRSNLARSLSAASIQYTDPGAQLEEKREQMVTAWRTLSHLTASRFGWQLDRRLDEEAEVEDDMQAEEGEDAPVIVEI</sequence>
<dbReference type="Proteomes" id="UP000179920">
    <property type="component" value="Chromosome III"/>
</dbReference>
<reference evidence="6" key="3">
    <citation type="submission" date="2018-08" db="EMBL/GenBank/DDBJ databases">
        <authorList>
            <person name="Guldener U."/>
        </authorList>
    </citation>
    <scope>NUCLEOTIDE SEQUENCE</scope>
    <source>
        <strain evidence="6">UB2</strain>
    </source>
</reference>
<dbReference type="InterPro" id="IPR007946">
    <property type="entry name" value="AAR2"/>
</dbReference>
<protein>
    <submittedName>
        <fullName evidence="5">Uncharacterized protein</fullName>
    </submittedName>
</protein>
<feature type="domain" description="AAR2 N-terminal" evidence="4">
    <location>
        <begin position="4"/>
        <end position="170"/>
    </location>
</feature>